<dbReference type="PRINTS" id="PR00035">
    <property type="entry name" value="HTHGNTR"/>
</dbReference>
<dbReference type="InterPro" id="IPR000524">
    <property type="entry name" value="Tscrpt_reg_HTH_GntR"/>
</dbReference>
<dbReference type="PANTHER" id="PTHR43537:SF5">
    <property type="entry name" value="UXU OPERON TRANSCRIPTIONAL REGULATOR"/>
    <property type="match status" value="1"/>
</dbReference>
<dbReference type="Pfam" id="PF07729">
    <property type="entry name" value="FCD"/>
    <property type="match status" value="1"/>
</dbReference>
<dbReference type="InterPro" id="IPR011711">
    <property type="entry name" value="GntR_C"/>
</dbReference>
<evidence type="ECO:0000256" key="1">
    <source>
        <dbReference type="ARBA" id="ARBA00023015"/>
    </source>
</evidence>
<organism evidence="5 6">
    <name type="scientific">Thermobifida halotolerans</name>
    <dbReference type="NCBI Taxonomy" id="483545"/>
    <lineage>
        <taxon>Bacteria</taxon>
        <taxon>Bacillati</taxon>
        <taxon>Actinomycetota</taxon>
        <taxon>Actinomycetes</taxon>
        <taxon>Streptosporangiales</taxon>
        <taxon>Nocardiopsidaceae</taxon>
        <taxon>Thermobifida</taxon>
    </lineage>
</organism>
<sequence>MEAVLADLREAIEEGTYPVGEKLPAESALAQKYGVSRSVVREALRTLQAIGMTVSRTGRGTFVQSDRAVDNPTFGSYSARDLMEVRQHVEIPVSGYAALRRTEDDLDTLARLLDRMAGETDDLAWTTLDTLFHITIAQASGNPVFRKVIEEIRDALAHQSTFVNQIHGRREQSDDEHRRIVRAIADGDREEAMAAMQAHLAKVETSLNIIVLRPASEYRIAEEDVGGTEDRPTS</sequence>
<dbReference type="InterPro" id="IPR008920">
    <property type="entry name" value="TF_FadR/GntR_C"/>
</dbReference>
<evidence type="ECO:0000259" key="4">
    <source>
        <dbReference type="PROSITE" id="PS50949"/>
    </source>
</evidence>
<feature type="domain" description="HTH gntR-type" evidence="4">
    <location>
        <begin position="1"/>
        <end position="66"/>
    </location>
</feature>
<dbReference type="GO" id="GO:0003677">
    <property type="term" value="F:DNA binding"/>
    <property type="evidence" value="ECO:0007669"/>
    <property type="project" value="UniProtKB-KW"/>
</dbReference>
<evidence type="ECO:0000256" key="3">
    <source>
        <dbReference type="ARBA" id="ARBA00023163"/>
    </source>
</evidence>
<dbReference type="Gene3D" id="1.20.120.530">
    <property type="entry name" value="GntR ligand-binding domain-like"/>
    <property type="match status" value="1"/>
</dbReference>
<evidence type="ECO:0000256" key="2">
    <source>
        <dbReference type="ARBA" id="ARBA00023125"/>
    </source>
</evidence>
<evidence type="ECO:0000313" key="5">
    <source>
        <dbReference type="EMBL" id="UOE18648.1"/>
    </source>
</evidence>
<reference evidence="5" key="1">
    <citation type="submission" date="2020-10" db="EMBL/GenBank/DDBJ databases">
        <title>De novo genome project of the cellulose decomposer Thermobifida halotolerans type strain.</title>
        <authorList>
            <person name="Nagy I."/>
            <person name="Horvath B."/>
            <person name="Kukolya J."/>
            <person name="Nagy I."/>
            <person name="Orsini M."/>
        </authorList>
    </citation>
    <scope>NUCLEOTIDE SEQUENCE</scope>
    <source>
        <strain evidence="5">DSM 44931</strain>
    </source>
</reference>
<dbReference type="Proteomes" id="UP000265719">
    <property type="component" value="Chromosome"/>
</dbReference>
<dbReference type="InterPro" id="IPR036390">
    <property type="entry name" value="WH_DNA-bd_sf"/>
</dbReference>
<dbReference type="EMBL" id="CP063196">
    <property type="protein sequence ID" value="UOE18648.1"/>
    <property type="molecule type" value="Genomic_DNA"/>
</dbReference>
<dbReference type="InterPro" id="IPR036388">
    <property type="entry name" value="WH-like_DNA-bd_sf"/>
</dbReference>
<dbReference type="Pfam" id="PF00392">
    <property type="entry name" value="GntR"/>
    <property type="match status" value="1"/>
</dbReference>
<dbReference type="PROSITE" id="PS50949">
    <property type="entry name" value="HTH_GNTR"/>
    <property type="match status" value="1"/>
</dbReference>
<gene>
    <name evidence="5" type="ORF">NI17_017810</name>
</gene>
<name>A0AA97LUZ0_9ACTN</name>
<dbReference type="SMART" id="SM00345">
    <property type="entry name" value="HTH_GNTR"/>
    <property type="match status" value="1"/>
</dbReference>
<proteinExistence type="predicted"/>
<dbReference type="AlphaFoldDB" id="A0AA97LUZ0"/>
<evidence type="ECO:0000313" key="6">
    <source>
        <dbReference type="Proteomes" id="UP000265719"/>
    </source>
</evidence>
<dbReference type="RefSeq" id="WP_084012415.1">
    <property type="nucleotide sequence ID" value="NZ_CP063196.1"/>
</dbReference>
<keyword evidence="6" id="KW-1185">Reference proteome</keyword>
<dbReference type="GO" id="GO:0003700">
    <property type="term" value="F:DNA-binding transcription factor activity"/>
    <property type="evidence" value="ECO:0007669"/>
    <property type="project" value="InterPro"/>
</dbReference>
<dbReference type="SUPFAM" id="SSF46785">
    <property type="entry name" value="Winged helix' DNA-binding domain"/>
    <property type="match status" value="1"/>
</dbReference>
<dbReference type="SMART" id="SM00895">
    <property type="entry name" value="FCD"/>
    <property type="match status" value="1"/>
</dbReference>
<accession>A0AA97LUZ0</accession>
<dbReference type="CDD" id="cd07377">
    <property type="entry name" value="WHTH_GntR"/>
    <property type="match status" value="1"/>
</dbReference>
<dbReference type="PANTHER" id="PTHR43537">
    <property type="entry name" value="TRANSCRIPTIONAL REGULATOR, GNTR FAMILY"/>
    <property type="match status" value="1"/>
</dbReference>
<dbReference type="Gene3D" id="1.10.10.10">
    <property type="entry name" value="Winged helix-like DNA-binding domain superfamily/Winged helix DNA-binding domain"/>
    <property type="match status" value="1"/>
</dbReference>
<dbReference type="KEGG" id="thao:NI17_017810"/>
<keyword evidence="2" id="KW-0238">DNA-binding</keyword>
<keyword evidence="1" id="KW-0805">Transcription regulation</keyword>
<dbReference type="SUPFAM" id="SSF48008">
    <property type="entry name" value="GntR ligand-binding domain-like"/>
    <property type="match status" value="1"/>
</dbReference>
<protein>
    <submittedName>
        <fullName evidence="5">FadR family transcriptional regulator</fullName>
    </submittedName>
</protein>
<keyword evidence="3" id="KW-0804">Transcription</keyword>